<evidence type="ECO:0000256" key="1">
    <source>
        <dbReference type="SAM" id="MobiDB-lite"/>
    </source>
</evidence>
<sequence length="166" mass="19191">MAAKDIEKYQFKKGQSGNPKGRPPNRVPKQLENIFSSKVKARKFYNLSNIEIDEWEKAVLSLAAPELRKLIKWEDAPIYPRSLAIAIISDIKNGVTKTIDKLRDRQFGESKKQIDITTNGSDINKESFVLNFVSNPDDFKKIQEEVQSEKERKEKEQQEKETGYDE</sequence>
<dbReference type="InterPro" id="IPR043736">
    <property type="entry name" value="DUF5681"/>
</dbReference>
<feature type="compositionally biased region" description="Basic and acidic residues" evidence="1">
    <location>
        <begin position="1"/>
        <end position="10"/>
    </location>
</feature>
<proteinExistence type="predicted"/>
<feature type="domain" description="DUF5681" evidence="2">
    <location>
        <begin position="8"/>
        <end position="53"/>
    </location>
</feature>
<evidence type="ECO:0000259" key="2">
    <source>
        <dbReference type="Pfam" id="PF18932"/>
    </source>
</evidence>
<accession>A0A8S5TE30</accession>
<dbReference type="EMBL" id="BK032810">
    <property type="protein sequence ID" value="DAF61392.1"/>
    <property type="molecule type" value="Genomic_DNA"/>
</dbReference>
<name>A0A8S5TE30_9CAUD</name>
<dbReference type="Pfam" id="PF18932">
    <property type="entry name" value="DUF5681"/>
    <property type="match status" value="1"/>
</dbReference>
<evidence type="ECO:0000313" key="3">
    <source>
        <dbReference type="EMBL" id="DAF61392.1"/>
    </source>
</evidence>
<feature type="region of interest" description="Disordered" evidence="1">
    <location>
        <begin position="145"/>
        <end position="166"/>
    </location>
</feature>
<protein>
    <recommendedName>
        <fullName evidence="2">DUF5681 domain-containing protein</fullName>
    </recommendedName>
</protein>
<organism evidence="3">
    <name type="scientific">Siphoviridae sp. ctNnX9</name>
    <dbReference type="NCBI Taxonomy" id="2827859"/>
    <lineage>
        <taxon>Viruses</taxon>
        <taxon>Duplodnaviria</taxon>
        <taxon>Heunggongvirae</taxon>
        <taxon>Uroviricota</taxon>
        <taxon>Caudoviricetes</taxon>
    </lineage>
</organism>
<reference evidence="3" key="1">
    <citation type="journal article" date="2021" name="Proc. Natl. Acad. Sci. U.S.A.">
        <title>A Catalog of Tens of Thousands of Viruses from Human Metagenomes Reveals Hidden Associations with Chronic Diseases.</title>
        <authorList>
            <person name="Tisza M.J."/>
            <person name="Buck C.B."/>
        </authorList>
    </citation>
    <scope>NUCLEOTIDE SEQUENCE</scope>
    <source>
        <strain evidence="3">CtNnX9</strain>
    </source>
</reference>
<feature type="region of interest" description="Disordered" evidence="1">
    <location>
        <begin position="1"/>
        <end position="28"/>
    </location>
</feature>